<evidence type="ECO:0000313" key="6">
    <source>
        <dbReference type="EMBL" id="PVY94567.1"/>
    </source>
</evidence>
<dbReference type="InterPro" id="IPR051453">
    <property type="entry name" value="MBL_Glyoxalase_II"/>
</dbReference>
<evidence type="ECO:0000259" key="5">
    <source>
        <dbReference type="SMART" id="SM00849"/>
    </source>
</evidence>
<dbReference type="SMART" id="SM00849">
    <property type="entry name" value="Lactamase_B"/>
    <property type="match status" value="1"/>
</dbReference>
<feature type="domain" description="Metallo-beta-lactamase" evidence="5">
    <location>
        <begin position="14"/>
        <end position="190"/>
    </location>
</feature>
<dbReference type="InterPro" id="IPR001279">
    <property type="entry name" value="Metallo-B-lactamas"/>
</dbReference>
<sequence>MTLNVLKKNLGIYGANTYILYDDKKEAVVIDCGGDADEVQKLLNEHDLKPLALILTHGHFDHIAGMNNLREITGAPIYGCEKERDLFEDAQNNLSQTTLVGPITLKCDHYFNDGDELEFGDIKLKVLATPGHTEGSVCLYNDEMIFTGDTLFNRSVGRSDLYSGNQAHLNESLKKMRDMFDGKLIVYPGHGPESTMKFEVENNPYITGLV</sequence>
<keyword evidence="4" id="KW-0862">Zinc</keyword>
<reference evidence="6 7" key="1">
    <citation type="submission" date="2018-04" db="EMBL/GenBank/DDBJ databases">
        <title>Genomic Encyclopedia of Type Strains, Phase IV (KMG-IV): sequencing the most valuable type-strain genomes for metagenomic binning, comparative biology and taxonomic classification.</title>
        <authorList>
            <person name="Goeker M."/>
        </authorList>
    </citation>
    <scope>NUCLEOTIDE SEQUENCE [LARGE SCALE GENOMIC DNA]</scope>
    <source>
        <strain evidence="6 7">DSM 20705</strain>
    </source>
</reference>
<dbReference type="Proteomes" id="UP000245793">
    <property type="component" value="Unassembled WGS sequence"/>
</dbReference>
<dbReference type="PANTHER" id="PTHR46233:SF3">
    <property type="entry name" value="HYDROXYACYLGLUTATHIONE HYDROLASE GLOC"/>
    <property type="match status" value="1"/>
</dbReference>
<dbReference type="InterPro" id="IPR036866">
    <property type="entry name" value="RibonucZ/Hydroxyglut_hydro"/>
</dbReference>
<dbReference type="Pfam" id="PF00753">
    <property type="entry name" value="Lactamase_B"/>
    <property type="match status" value="1"/>
</dbReference>
<name>A0A2U1E3P7_9FIRM</name>
<keyword evidence="3 6" id="KW-0378">Hydrolase</keyword>
<keyword evidence="7" id="KW-1185">Reference proteome</keyword>
<dbReference type="SUPFAM" id="SSF56281">
    <property type="entry name" value="Metallo-hydrolase/oxidoreductase"/>
    <property type="match status" value="1"/>
</dbReference>
<gene>
    <name evidence="6" type="ORF">C7381_10473</name>
</gene>
<evidence type="ECO:0000256" key="4">
    <source>
        <dbReference type="ARBA" id="ARBA00022833"/>
    </source>
</evidence>
<accession>A0A2U1E3P7</accession>
<dbReference type="Gene3D" id="3.60.15.10">
    <property type="entry name" value="Ribonuclease Z/Hydroxyacylglutathione hydrolase-like"/>
    <property type="match status" value="1"/>
</dbReference>
<dbReference type="AlphaFoldDB" id="A0A2U1E3P7"/>
<organism evidence="6 7">
    <name type="scientific">Ezakiella coagulans</name>
    <dbReference type="NCBI Taxonomy" id="46507"/>
    <lineage>
        <taxon>Bacteria</taxon>
        <taxon>Bacillati</taxon>
        <taxon>Bacillota</taxon>
        <taxon>Tissierellia</taxon>
        <taxon>Ezakiella</taxon>
    </lineage>
</organism>
<dbReference type="PANTHER" id="PTHR46233">
    <property type="entry name" value="HYDROXYACYLGLUTATHIONE HYDROLASE GLOC"/>
    <property type="match status" value="1"/>
</dbReference>
<evidence type="ECO:0000256" key="3">
    <source>
        <dbReference type="ARBA" id="ARBA00022801"/>
    </source>
</evidence>
<dbReference type="RefSeq" id="WP_116480004.1">
    <property type="nucleotide sequence ID" value="NZ_QEKV01000004.1"/>
</dbReference>
<keyword evidence="2" id="KW-0479">Metal-binding</keyword>
<proteinExistence type="predicted"/>
<evidence type="ECO:0000256" key="2">
    <source>
        <dbReference type="ARBA" id="ARBA00022723"/>
    </source>
</evidence>
<dbReference type="GO" id="GO:0016787">
    <property type="term" value="F:hydrolase activity"/>
    <property type="evidence" value="ECO:0007669"/>
    <property type="project" value="UniProtKB-KW"/>
</dbReference>
<comment type="caution">
    <text evidence="6">The sequence shown here is derived from an EMBL/GenBank/DDBJ whole genome shotgun (WGS) entry which is preliminary data.</text>
</comment>
<protein>
    <submittedName>
        <fullName evidence="6">Glyoxylase-like metal-dependent hydrolase (Beta-lactamase superfamily II)</fullName>
    </submittedName>
</protein>
<comment type="cofactor">
    <cofactor evidence="1">
        <name>Zn(2+)</name>
        <dbReference type="ChEBI" id="CHEBI:29105"/>
    </cofactor>
</comment>
<dbReference type="CDD" id="cd06262">
    <property type="entry name" value="metallo-hydrolase-like_MBL-fold"/>
    <property type="match status" value="1"/>
</dbReference>
<evidence type="ECO:0000256" key="1">
    <source>
        <dbReference type="ARBA" id="ARBA00001947"/>
    </source>
</evidence>
<evidence type="ECO:0000313" key="7">
    <source>
        <dbReference type="Proteomes" id="UP000245793"/>
    </source>
</evidence>
<dbReference type="GO" id="GO:0046872">
    <property type="term" value="F:metal ion binding"/>
    <property type="evidence" value="ECO:0007669"/>
    <property type="project" value="UniProtKB-KW"/>
</dbReference>
<dbReference type="EMBL" id="QEKV01000004">
    <property type="protein sequence ID" value="PVY94567.1"/>
    <property type="molecule type" value="Genomic_DNA"/>
</dbReference>